<reference evidence="1" key="1">
    <citation type="submission" date="2022-01" db="EMBL/GenBank/DDBJ databases">
        <authorList>
            <person name="King R."/>
        </authorList>
    </citation>
    <scope>NUCLEOTIDE SEQUENCE</scope>
</reference>
<accession>A0A9N9MJ32</accession>
<organism evidence="1 2">
    <name type="scientific">Ceutorhynchus assimilis</name>
    <name type="common">cabbage seed weevil</name>
    <dbReference type="NCBI Taxonomy" id="467358"/>
    <lineage>
        <taxon>Eukaryota</taxon>
        <taxon>Metazoa</taxon>
        <taxon>Ecdysozoa</taxon>
        <taxon>Arthropoda</taxon>
        <taxon>Hexapoda</taxon>
        <taxon>Insecta</taxon>
        <taxon>Pterygota</taxon>
        <taxon>Neoptera</taxon>
        <taxon>Endopterygota</taxon>
        <taxon>Coleoptera</taxon>
        <taxon>Polyphaga</taxon>
        <taxon>Cucujiformia</taxon>
        <taxon>Curculionidae</taxon>
        <taxon>Ceutorhynchinae</taxon>
        <taxon>Ceutorhynchus</taxon>
    </lineage>
</organism>
<dbReference type="OrthoDB" id="6432123at2759"/>
<dbReference type="EMBL" id="OU892278">
    <property type="protein sequence ID" value="CAG9764724.1"/>
    <property type="molecule type" value="Genomic_DNA"/>
</dbReference>
<name>A0A9N9MJ32_9CUCU</name>
<keyword evidence="2" id="KW-1185">Reference proteome</keyword>
<protein>
    <submittedName>
        <fullName evidence="1">Uncharacterized protein</fullName>
    </submittedName>
</protein>
<dbReference type="Proteomes" id="UP001152799">
    <property type="component" value="Chromosome 2"/>
</dbReference>
<dbReference type="AlphaFoldDB" id="A0A9N9MJ32"/>
<sequence>MVTFISMIFASPLPYEDDQESAPSEHNGRVQIKVFRGPTEHDGHDHFAPWGYWVKQPGDDHH</sequence>
<proteinExistence type="predicted"/>
<gene>
    <name evidence="1" type="ORF">CEUTPL_LOCUS5356</name>
</gene>
<evidence type="ECO:0000313" key="2">
    <source>
        <dbReference type="Proteomes" id="UP001152799"/>
    </source>
</evidence>
<evidence type="ECO:0000313" key="1">
    <source>
        <dbReference type="EMBL" id="CAG9764724.1"/>
    </source>
</evidence>